<feature type="domain" description="Polysaccharide chain length determinant N-terminal" evidence="11">
    <location>
        <begin position="28"/>
        <end position="119"/>
    </location>
</feature>
<keyword evidence="4" id="KW-0547">Nucleotide-binding</keyword>
<keyword evidence="5" id="KW-0067">ATP-binding</keyword>
<keyword evidence="6 9" id="KW-1133">Transmembrane helix</keyword>
<dbReference type="SUPFAM" id="SSF52540">
    <property type="entry name" value="P-loop containing nucleoside triphosphate hydrolases"/>
    <property type="match status" value="1"/>
</dbReference>
<dbReference type="InterPro" id="IPR050445">
    <property type="entry name" value="Bact_polysacc_biosynth/exp"/>
</dbReference>
<evidence type="ECO:0000313" key="13">
    <source>
        <dbReference type="EMBL" id="MDF0601693.1"/>
    </source>
</evidence>
<protein>
    <submittedName>
        <fullName evidence="13">Polysaccharide biosynthesis tyrosine autokinase</fullName>
    </submittedName>
</protein>
<keyword evidence="14" id="KW-1185">Reference proteome</keyword>
<dbReference type="Gene3D" id="3.40.50.300">
    <property type="entry name" value="P-loop containing nucleotide triphosphate hydrolases"/>
    <property type="match status" value="1"/>
</dbReference>
<dbReference type="PANTHER" id="PTHR32309:SF13">
    <property type="entry name" value="FERRIC ENTEROBACTIN TRANSPORT PROTEIN FEPE"/>
    <property type="match status" value="1"/>
</dbReference>
<feature type="domain" description="Tyrosine-protein kinase G-rich" evidence="12">
    <location>
        <begin position="380"/>
        <end position="454"/>
    </location>
</feature>
<evidence type="ECO:0000256" key="1">
    <source>
        <dbReference type="ARBA" id="ARBA00004651"/>
    </source>
</evidence>
<evidence type="ECO:0000256" key="3">
    <source>
        <dbReference type="ARBA" id="ARBA00022692"/>
    </source>
</evidence>
<organism evidence="13 14">
    <name type="scientific">Psychromarinibacter sediminicola</name>
    <dbReference type="NCBI Taxonomy" id="3033385"/>
    <lineage>
        <taxon>Bacteria</taxon>
        <taxon>Pseudomonadati</taxon>
        <taxon>Pseudomonadota</taxon>
        <taxon>Alphaproteobacteria</taxon>
        <taxon>Rhodobacterales</taxon>
        <taxon>Paracoccaceae</taxon>
        <taxon>Psychromarinibacter</taxon>
    </lineage>
</organism>
<dbReference type="Pfam" id="PF01656">
    <property type="entry name" value="CbiA"/>
    <property type="match status" value="1"/>
</dbReference>
<evidence type="ECO:0000259" key="10">
    <source>
        <dbReference type="Pfam" id="PF01656"/>
    </source>
</evidence>
<evidence type="ECO:0000256" key="9">
    <source>
        <dbReference type="SAM" id="Phobius"/>
    </source>
</evidence>
<keyword evidence="2" id="KW-1003">Cell membrane</keyword>
<evidence type="ECO:0000256" key="6">
    <source>
        <dbReference type="ARBA" id="ARBA00022989"/>
    </source>
</evidence>
<name>A0AAE3NQJ3_9RHOB</name>
<dbReference type="GO" id="GO:0004713">
    <property type="term" value="F:protein tyrosine kinase activity"/>
    <property type="evidence" value="ECO:0007669"/>
    <property type="project" value="TreeGrafter"/>
</dbReference>
<feature type="coiled-coil region" evidence="8">
    <location>
        <begin position="322"/>
        <end position="398"/>
    </location>
</feature>
<accession>A0AAE3NQJ3</accession>
<feature type="domain" description="CobQ/CobB/MinD/ParA nucleotide binding" evidence="10">
    <location>
        <begin position="531"/>
        <end position="696"/>
    </location>
</feature>
<feature type="coiled-coil region" evidence="8">
    <location>
        <begin position="202"/>
        <end position="272"/>
    </location>
</feature>
<gene>
    <name evidence="13" type="ORF">P1J78_13190</name>
</gene>
<dbReference type="InterPro" id="IPR005702">
    <property type="entry name" value="Wzc-like_C"/>
</dbReference>
<dbReference type="InterPro" id="IPR032807">
    <property type="entry name" value="GNVR"/>
</dbReference>
<comment type="caution">
    <text evidence="13">The sequence shown here is derived from an EMBL/GenBank/DDBJ whole genome shotgun (WGS) entry which is preliminary data.</text>
</comment>
<evidence type="ECO:0000259" key="11">
    <source>
        <dbReference type="Pfam" id="PF02706"/>
    </source>
</evidence>
<dbReference type="AlphaFoldDB" id="A0AAE3NQJ3"/>
<dbReference type="GO" id="GO:0005886">
    <property type="term" value="C:plasma membrane"/>
    <property type="evidence" value="ECO:0007669"/>
    <property type="project" value="UniProtKB-SubCell"/>
</dbReference>
<dbReference type="Proteomes" id="UP001220964">
    <property type="component" value="Unassembled WGS sequence"/>
</dbReference>
<dbReference type="PANTHER" id="PTHR32309">
    <property type="entry name" value="TYROSINE-PROTEIN KINASE"/>
    <property type="match status" value="1"/>
</dbReference>
<dbReference type="RefSeq" id="WP_275567834.1">
    <property type="nucleotide sequence ID" value="NZ_JARGYC010000032.1"/>
</dbReference>
<feature type="transmembrane region" description="Helical" evidence="9">
    <location>
        <begin position="432"/>
        <end position="451"/>
    </location>
</feature>
<dbReference type="InterPro" id="IPR003856">
    <property type="entry name" value="LPS_length_determ_N"/>
</dbReference>
<dbReference type="InterPro" id="IPR002586">
    <property type="entry name" value="CobQ/CobB/MinD/ParA_Nub-bd_dom"/>
</dbReference>
<evidence type="ECO:0000259" key="12">
    <source>
        <dbReference type="Pfam" id="PF13807"/>
    </source>
</evidence>
<dbReference type="CDD" id="cd05387">
    <property type="entry name" value="BY-kinase"/>
    <property type="match status" value="1"/>
</dbReference>
<evidence type="ECO:0000256" key="8">
    <source>
        <dbReference type="SAM" id="Coils"/>
    </source>
</evidence>
<sequence>MNRMLSHADVFGRSDSHRPAARRVDPDAIEVRALFRLLVKRWKTILGASVVIAALVYGLVSLQPPSYRATAKILIDMRTAEVVTPQSEVIRSREPSQQTVNGEIAILRSNLLISDVIRTMGFERLAPLDPTPADATEAERMEGLVWAIRENLIVYAEADSYVIVLEFTAGDADLAADLTNTLADRYIAQQVETRRETIGQAASWLEDQLSTLEAKLAESEERISQMRTESIVENGGTLDNAAQQITTLNNQLVAARAERVAAEAELEQLLSILESGGIEEAAAVVSSPAIETLRAEVLELRRQDASWAETVGPQHPRRASILADLERTQADIREEVQNVIAVRRGAVEVARLREESLKEHLVRLEERVVDISRGEIGLRQLERETAAARQTYEALLSRLTETRIQSRAQQSEARLIERATVPGGPAAPRPTLMAALAGSVAFAGLTLFVFFREMTTTTFRSAREIEAETGLPVLATLPLGSFKSLKKALGRIRQAPYSIYAERMRQLRTTLLMRDESVISTSVMLLSSVPGEGKTLTALALAEMAARAQRSTIVVDCDLRRSRLQKSFGWKMERDTGDLIEGRCTLEEAIHVPKDLPFDVLTTARPRPDLADELSNLWLTPTVEQLKEIYDVIIIDGPPLLAVSDAVIVSKAADTRIYVVEYDRTERSEVRDGLSMLEEFQLPVEGMVLNKFASTDSRDYSYG</sequence>
<dbReference type="EMBL" id="JARGYC010000032">
    <property type="protein sequence ID" value="MDF0601693.1"/>
    <property type="molecule type" value="Genomic_DNA"/>
</dbReference>
<feature type="transmembrane region" description="Helical" evidence="9">
    <location>
        <begin position="42"/>
        <end position="60"/>
    </location>
</feature>
<evidence type="ECO:0000256" key="5">
    <source>
        <dbReference type="ARBA" id="ARBA00022840"/>
    </source>
</evidence>
<keyword evidence="3 9" id="KW-0812">Transmembrane</keyword>
<evidence type="ECO:0000256" key="7">
    <source>
        <dbReference type="ARBA" id="ARBA00023136"/>
    </source>
</evidence>
<keyword evidence="8" id="KW-0175">Coiled coil</keyword>
<comment type="subcellular location">
    <subcellularLocation>
        <location evidence="1">Cell membrane</location>
        <topology evidence="1">Multi-pass membrane protein</topology>
    </subcellularLocation>
</comment>
<dbReference type="Pfam" id="PF13807">
    <property type="entry name" value="GNVR"/>
    <property type="match status" value="1"/>
</dbReference>
<evidence type="ECO:0000256" key="2">
    <source>
        <dbReference type="ARBA" id="ARBA00022475"/>
    </source>
</evidence>
<reference evidence="13" key="1">
    <citation type="submission" date="2023-03" db="EMBL/GenBank/DDBJ databases">
        <title>Multiphase analysis and comparison of six strains from genera Psychromarinibacter, Lutimaribacter, and Maritimibacter, including a novel species: Psychromarinibacter sediminicola sp. nov.</title>
        <authorList>
            <person name="Wang Y.-H."/>
            <person name="Ye M.-Q."/>
            <person name="Du Z.-J."/>
        </authorList>
    </citation>
    <scope>NUCLEOTIDE SEQUENCE</scope>
    <source>
        <strain evidence="13">C21-152</strain>
    </source>
</reference>
<evidence type="ECO:0000256" key="4">
    <source>
        <dbReference type="ARBA" id="ARBA00022741"/>
    </source>
</evidence>
<dbReference type="Pfam" id="PF02706">
    <property type="entry name" value="Wzz"/>
    <property type="match status" value="1"/>
</dbReference>
<proteinExistence type="predicted"/>
<dbReference type="InterPro" id="IPR027417">
    <property type="entry name" value="P-loop_NTPase"/>
</dbReference>
<evidence type="ECO:0000313" key="14">
    <source>
        <dbReference type="Proteomes" id="UP001220964"/>
    </source>
</evidence>
<keyword evidence="7 9" id="KW-0472">Membrane</keyword>